<evidence type="ECO:0000256" key="4">
    <source>
        <dbReference type="SAM" id="MobiDB-lite"/>
    </source>
</evidence>
<evidence type="ECO:0000259" key="5">
    <source>
        <dbReference type="PROSITE" id="PS50984"/>
    </source>
</evidence>
<feature type="compositionally biased region" description="Basic and acidic residues" evidence="4">
    <location>
        <begin position="256"/>
        <end position="265"/>
    </location>
</feature>
<dbReference type="Proteomes" id="UP001605036">
    <property type="component" value="Unassembled WGS sequence"/>
</dbReference>
<feature type="region of interest" description="Disordered" evidence="4">
    <location>
        <begin position="121"/>
        <end position="147"/>
    </location>
</feature>
<evidence type="ECO:0000256" key="1">
    <source>
        <dbReference type="ARBA" id="ARBA00007953"/>
    </source>
</evidence>
<dbReference type="PANTHER" id="PTHR13326:SF21">
    <property type="entry name" value="PSEUDOURIDYLATE SYNTHASE PUS7L"/>
    <property type="match status" value="1"/>
</dbReference>
<sequence>MRRFVRLPFSKLGAQFPDFAIIRGYGNIEKPARAVSPLRSICRRVCASEAGRRATGYCLLSVVPEQTAVFRDDVMDEEEVGILCYMNSVPGFRGTLKQRYSDFVVNEIDLSGRVIHLTSLTPPQGKLSSEDSVSDRKEPETKHESEVAAEKPVIEDADHIEAFKTLVGEEDANKLKDLLAKIAEKKELQDLPPILLTPDSDKAHRSAVHFFCKSRLPQLVTDTVDGPGLATEKCVRIRYFAGGGGGDSRRSRGNKRNGDWKENQAKRQKRGQFDSTPFDSRGRDDWSKPNFLKFHLFKENKNTQDALMIIGRMLGIQPKSFSFAGTKDKRAITTQQVTVYKQPAVKVAALNKRLMGMRVGDFRSVLKCYVDNSLGLGELSGNRFTITLRHVVAESDTIISESAECLKENGFVNYYGLQRFGSGSVPTHRIGAALLKGEWQTAVDLVLQPREGDILMPDIAAARKYYARTQDIDGALERFPRQMGSERALLSGLKKHPANPLMAFGCIPRTMRLMFVHSYQSYLWNHAVSHRLKTYGVNKVVEGDLVYTEEEEKVASDQSIQTSEVDGTIETGGGEDVEIPDETIDLGLEALSKVKYVTADDVLSNKYSITDIVLPLPGSSVLYPKNSTADVYNELASKDAVELTSCSHKVKDYSILRMSGGYRRVVQKPKDFDWRIIKYNDVTEPLVESDLDALTKGSQKQSDEKQSTSVQEGAFKALQLRFSLQTSSYATMAIRELLKTSTSVAFHKTLNEEPVK</sequence>
<keyword evidence="7" id="KW-1185">Reference proteome</keyword>
<feature type="domain" description="TRUD" evidence="5">
    <location>
        <begin position="410"/>
        <end position="668"/>
    </location>
</feature>
<feature type="region of interest" description="Disordered" evidence="4">
    <location>
        <begin position="244"/>
        <end position="282"/>
    </location>
</feature>
<organism evidence="6 7">
    <name type="scientific">Riccia fluitans</name>
    <dbReference type="NCBI Taxonomy" id="41844"/>
    <lineage>
        <taxon>Eukaryota</taxon>
        <taxon>Viridiplantae</taxon>
        <taxon>Streptophyta</taxon>
        <taxon>Embryophyta</taxon>
        <taxon>Marchantiophyta</taxon>
        <taxon>Marchantiopsida</taxon>
        <taxon>Marchantiidae</taxon>
        <taxon>Marchantiales</taxon>
        <taxon>Ricciaceae</taxon>
        <taxon>Riccia</taxon>
    </lineage>
</organism>
<dbReference type="InterPro" id="IPR001656">
    <property type="entry name" value="PsdUridine_synth_TruD"/>
</dbReference>
<dbReference type="PANTHER" id="PTHR13326">
    <property type="entry name" value="TRNA PSEUDOURIDINE SYNTHASE D"/>
    <property type="match status" value="1"/>
</dbReference>
<proteinExistence type="inferred from homology"/>
<keyword evidence="2" id="KW-0819">tRNA processing</keyword>
<dbReference type="GO" id="GO:0001522">
    <property type="term" value="P:pseudouridine synthesis"/>
    <property type="evidence" value="ECO:0007669"/>
    <property type="project" value="UniProtKB-ARBA"/>
</dbReference>
<protein>
    <recommendedName>
        <fullName evidence="5">TRUD domain-containing protein</fullName>
    </recommendedName>
</protein>
<comment type="caution">
    <text evidence="6">The sequence shown here is derived from an EMBL/GenBank/DDBJ whole genome shotgun (WGS) entry which is preliminary data.</text>
</comment>
<accession>A0ABD1ZP58</accession>
<dbReference type="NCBIfam" id="TIGR00094">
    <property type="entry name" value="tRNA_TruD_broad"/>
    <property type="match status" value="1"/>
</dbReference>
<evidence type="ECO:0000313" key="6">
    <source>
        <dbReference type="EMBL" id="KAL2653052.1"/>
    </source>
</evidence>
<dbReference type="PIRSF" id="PIRSF037016">
    <property type="entry name" value="Pseudouridin_synth_euk_prd"/>
    <property type="match status" value="1"/>
</dbReference>
<comment type="similarity">
    <text evidence="1">Belongs to the pseudouridine synthase TruD family.</text>
</comment>
<dbReference type="PROSITE" id="PS01268">
    <property type="entry name" value="UPF0024"/>
    <property type="match status" value="1"/>
</dbReference>
<dbReference type="AlphaFoldDB" id="A0ABD1ZP58"/>
<dbReference type="EMBL" id="JBHFFA010000001">
    <property type="protein sequence ID" value="KAL2653052.1"/>
    <property type="molecule type" value="Genomic_DNA"/>
</dbReference>
<dbReference type="CDD" id="cd02576">
    <property type="entry name" value="PseudoU_synth_ScPUS7"/>
    <property type="match status" value="1"/>
</dbReference>
<evidence type="ECO:0000256" key="2">
    <source>
        <dbReference type="ARBA" id="ARBA00022694"/>
    </source>
</evidence>
<dbReference type="GO" id="GO:0008033">
    <property type="term" value="P:tRNA processing"/>
    <property type="evidence" value="ECO:0007669"/>
    <property type="project" value="UniProtKB-KW"/>
</dbReference>
<dbReference type="GO" id="GO:0009982">
    <property type="term" value="F:pseudouridine synthase activity"/>
    <property type="evidence" value="ECO:0007669"/>
    <property type="project" value="UniProtKB-ARBA"/>
</dbReference>
<feature type="compositionally biased region" description="Polar residues" evidence="4">
    <location>
        <begin position="121"/>
        <end position="131"/>
    </location>
</feature>
<evidence type="ECO:0000313" key="7">
    <source>
        <dbReference type="Proteomes" id="UP001605036"/>
    </source>
</evidence>
<evidence type="ECO:0000256" key="3">
    <source>
        <dbReference type="ARBA" id="ARBA00023235"/>
    </source>
</evidence>
<dbReference type="Pfam" id="PF01142">
    <property type="entry name" value="TruD"/>
    <property type="match status" value="1"/>
</dbReference>
<dbReference type="Gene3D" id="3.30.2350.20">
    <property type="entry name" value="TruD, catalytic domain"/>
    <property type="match status" value="2"/>
</dbReference>
<dbReference type="SUPFAM" id="SSF55120">
    <property type="entry name" value="Pseudouridine synthase"/>
    <property type="match status" value="1"/>
</dbReference>
<name>A0ABD1ZP58_9MARC</name>
<reference evidence="6 7" key="1">
    <citation type="submission" date="2024-09" db="EMBL/GenBank/DDBJ databases">
        <title>Chromosome-scale assembly of Riccia fluitans.</title>
        <authorList>
            <person name="Paukszto L."/>
            <person name="Sawicki J."/>
            <person name="Karawczyk K."/>
            <person name="Piernik-Szablinska J."/>
            <person name="Szczecinska M."/>
            <person name="Mazdziarz M."/>
        </authorList>
    </citation>
    <scope>NUCLEOTIDE SEQUENCE [LARGE SCALE GENOMIC DNA]</scope>
    <source>
        <strain evidence="6">Rf_01</strain>
        <tissue evidence="6">Aerial parts of the thallus</tissue>
    </source>
</reference>
<dbReference type="InterPro" id="IPR042214">
    <property type="entry name" value="TruD_catalytic"/>
</dbReference>
<dbReference type="InterPro" id="IPR020119">
    <property type="entry name" value="PsdUridine_synth_TruD_CS"/>
</dbReference>
<keyword evidence="3" id="KW-0413">Isomerase</keyword>
<dbReference type="InterPro" id="IPR020103">
    <property type="entry name" value="PsdUridine_synth_cat_dom_sf"/>
</dbReference>
<gene>
    <name evidence="6" type="ORF">R1flu_021180</name>
</gene>
<dbReference type="InterPro" id="IPR011760">
    <property type="entry name" value="PsdUridine_synth_TruD_insert"/>
</dbReference>
<dbReference type="PROSITE" id="PS50984">
    <property type="entry name" value="TRUD"/>
    <property type="match status" value="1"/>
</dbReference>
<feature type="compositionally biased region" description="Basic and acidic residues" evidence="4">
    <location>
        <begin position="133"/>
        <end position="147"/>
    </location>
</feature>